<evidence type="ECO:0000313" key="10">
    <source>
        <dbReference type="EMBL" id="MBF4552594.1"/>
    </source>
</evidence>
<name>A0ABR9ZI10_9CORY</name>
<evidence type="ECO:0000256" key="4">
    <source>
        <dbReference type="ARBA" id="ARBA00022692"/>
    </source>
</evidence>
<feature type="transmembrane region" description="Helical" evidence="9">
    <location>
        <begin position="240"/>
        <end position="267"/>
    </location>
</feature>
<feature type="region of interest" description="Disordered" evidence="8">
    <location>
        <begin position="1"/>
        <end position="23"/>
    </location>
</feature>
<proteinExistence type="inferred from homology"/>
<keyword evidence="6 9" id="KW-0472">Membrane</keyword>
<comment type="similarity">
    <text evidence="7">Belongs to the glycosyltransferase 87 family.</text>
</comment>
<dbReference type="Proteomes" id="UP000635902">
    <property type="component" value="Unassembled WGS sequence"/>
</dbReference>
<evidence type="ECO:0000256" key="8">
    <source>
        <dbReference type="SAM" id="MobiDB-lite"/>
    </source>
</evidence>
<keyword evidence="11" id="KW-1185">Reference proteome</keyword>
<reference evidence="10 11" key="1">
    <citation type="submission" date="2020-10" db="EMBL/GenBank/DDBJ databases">
        <title>Novel species in genus Corynebacterium.</title>
        <authorList>
            <person name="Zhang G."/>
        </authorList>
    </citation>
    <scope>NUCLEOTIDE SEQUENCE [LARGE SCALE GENOMIC DNA]</scope>
    <source>
        <strain evidence="10 11">DSM 45110</strain>
    </source>
</reference>
<feature type="transmembrane region" description="Helical" evidence="9">
    <location>
        <begin position="50"/>
        <end position="71"/>
    </location>
</feature>
<comment type="subcellular location">
    <subcellularLocation>
        <location evidence="1">Cell membrane</location>
        <topology evidence="1">Multi-pass membrane protein</topology>
    </subcellularLocation>
</comment>
<dbReference type="Pfam" id="PF09594">
    <property type="entry name" value="GT87"/>
    <property type="match status" value="1"/>
</dbReference>
<keyword evidence="5 9" id="KW-1133">Transmembrane helix</keyword>
<feature type="transmembrane region" description="Helical" evidence="9">
    <location>
        <begin position="346"/>
        <end position="366"/>
    </location>
</feature>
<accession>A0ABR9ZI10</accession>
<feature type="transmembrane region" description="Helical" evidence="9">
    <location>
        <begin position="448"/>
        <end position="467"/>
    </location>
</feature>
<keyword evidence="2" id="KW-1003">Cell membrane</keyword>
<evidence type="ECO:0000313" key="11">
    <source>
        <dbReference type="Proteomes" id="UP000635902"/>
    </source>
</evidence>
<dbReference type="InterPro" id="IPR016570">
    <property type="entry name" value="UCP010361"/>
</dbReference>
<feature type="transmembrane region" description="Helical" evidence="9">
    <location>
        <begin position="398"/>
        <end position="427"/>
    </location>
</feature>
<feature type="transmembrane region" description="Helical" evidence="9">
    <location>
        <begin position="169"/>
        <end position="190"/>
    </location>
</feature>
<evidence type="ECO:0000256" key="2">
    <source>
        <dbReference type="ARBA" id="ARBA00022475"/>
    </source>
</evidence>
<feature type="transmembrane region" description="Helical" evidence="9">
    <location>
        <begin position="274"/>
        <end position="297"/>
    </location>
</feature>
<feature type="transmembrane region" description="Helical" evidence="9">
    <location>
        <begin position="202"/>
        <end position="234"/>
    </location>
</feature>
<dbReference type="PIRSF" id="PIRSF010361">
    <property type="entry name" value="UCP010361"/>
    <property type="match status" value="1"/>
</dbReference>
<keyword evidence="3" id="KW-0808">Transferase</keyword>
<evidence type="ECO:0000256" key="7">
    <source>
        <dbReference type="ARBA" id="ARBA00024033"/>
    </source>
</evidence>
<evidence type="ECO:0000256" key="9">
    <source>
        <dbReference type="SAM" id="Phobius"/>
    </source>
</evidence>
<evidence type="ECO:0000256" key="3">
    <source>
        <dbReference type="ARBA" id="ARBA00022679"/>
    </source>
</evidence>
<dbReference type="EMBL" id="JADKMY010000001">
    <property type="protein sequence ID" value="MBF4552594.1"/>
    <property type="molecule type" value="Genomic_DNA"/>
</dbReference>
<dbReference type="RefSeq" id="WP_194555493.1">
    <property type="nucleotide sequence ID" value="NZ_JADKMY010000001.1"/>
</dbReference>
<gene>
    <name evidence="10" type="ORF">IRY30_00650</name>
</gene>
<dbReference type="InterPro" id="IPR018584">
    <property type="entry name" value="GT87"/>
</dbReference>
<sequence>MDQPAPQLQVPQDRTAETRVQPADTEPMARGFVDFLGGPLGKHAYVGREVWWTALRMIMAISAGFLTLGWLQKANCVRTAVSDAGPYVDWAGKVQYTSACYSDIIVLYGGRGFESAQFPYAFSWQADGITRYLEYPVITGLFQYAMALLTKPVAALWEAAGLPPAANAAINMGVTAFFLAACWIAACVVVTKLAGNRPWDTLLMAASPLVIVHAFTNYDLLSILFAVLAIWLWAKGRPGWAGVLAGLGIAAKLWPLFIVGAMGLLALRARNWSVMFRLAAGTVLAWLAVNVPIYLAYPEAWGEFFRLNSSRGWEGSTIYAVLAHLTGWEQWNGTTPSQAVNNVQQFNTITLVLLVIALMLLTYVVLTVKQRPRLAQVMFLAVLAFMLTNKVWSPQYSIWLLPLLVLALPRWRLVFTWAAVEAFYWYLRMWTFLPQELAAPDWLVDSFTVLRLGLLVAMAVIVLRQMYGSAPDPVRAAHAGRDPLAGALGVGVEKQAKEHVENAHKETMGSTN</sequence>
<protein>
    <submittedName>
        <fullName evidence="10">DUF2029 domain-containing protein</fullName>
    </submittedName>
</protein>
<evidence type="ECO:0000256" key="6">
    <source>
        <dbReference type="ARBA" id="ARBA00023136"/>
    </source>
</evidence>
<evidence type="ECO:0000256" key="5">
    <source>
        <dbReference type="ARBA" id="ARBA00022989"/>
    </source>
</evidence>
<comment type="caution">
    <text evidence="10">The sequence shown here is derived from an EMBL/GenBank/DDBJ whole genome shotgun (WGS) entry which is preliminary data.</text>
</comment>
<organism evidence="10 11">
    <name type="scientific">Corynebacterium suicordis DSM 45110</name>
    <dbReference type="NCBI Taxonomy" id="1121369"/>
    <lineage>
        <taxon>Bacteria</taxon>
        <taxon>Bacillati</taxon>
        <taxon>Actinomycetota</taxon>
        <taxon>Actinomycetes</taxon>
        <taxon>Mycobacteriales</taxon>
        <taxon>Corynebacteriaceae</taxon>
        <taxon>Corynebacterium</taxon>
    </lineage>
</organism>
<evidence type="ECO:0000256" key="1">
    <source>
        <dbReference type="ARBA" id="ARBA00004651"/>
    </source>
</evidence>
<feature type="transmembrane region" description="Helical" evidence="9">
    <location>
        <begin position="132"/>
        <end position="149"/>
    </location>
</feature>
<keyword evidence="4 9" id="KW-0812">Transmembrane</keyword>